<keyword evidence="8" id="KW-0862">Zinc</keyword>
<dbReference type="SUPFAM" id="SSF81271">
    <property type="entry name" value="TGS-like"/>
    <property type="match status" value="1"/>
</dbReference>
<feature type="domain" description="Aminoacyl-transfer RNA synthetases class-II family profile" evidence="16">
    <location>
        <begin position="446"/>
        <end position="652"/>
    </location>
</feature>
<evidence type="ECO:0000256" key="1">
    <source>
        <dbReference type="ARBA" id="ARBA00004496"/>
    </source>
</evidence>
<keyword evidence="11" id="KW-0030">Aminoacyl-tRNA synthetase</keyword>
<sequence>MAGAGRWLEVLVVMAAQGGGLCGHQSENFHSPCTSLLPHPFSSFSRLPQRLSASVLSRRSGQGFVVDRIYGGGQHGEEELEQAFRDEPEFVQHRLNVLERVKERINKEREGSRASIQVSIKGGTQYAGIAGQTTPKEVALNVSKERLSEFVVALVNDNVWDLDRPLEADCMFSAYERTSTIPPQRDEQALELQHKALLVTGPPTEEGFFYDVRLANGTAISMTEIKDLESKVAAIIKSKQKFVRYEMLKEEAIEMFKYNPYKLDIIARKVPDGGRCTAYQCGPLIDLCRGPHVSHTGIVKAFSIQKTSSSYWKGDSKQDALQRVYGISFPDKKRLKDYETWIEEAKSRDHRTIGREQEFFMFHPLSPGSCFFLPHGAIVYNRWDISGHSAHYSCSKIGRENMFLFEEKHDGMTEKTKDNVNQDEQGQDGIHKGRQSHQETCETIGLKPMNCPGHCLIFASKTRSYRELPLRLADFGVLHRNELAGALSGLTRVRRFQQCRKRWFLRYTEISDVLEFVKTIYSRFNLDYHVCLSTRPEKFVGGVDKWNMAEKQLEDALNAHGKQWQLKPGDGAFYGPKIDITVVDALNRRHQCATIQLDFQLPERFNLSFASQDSVHGGFSRPVIIHRAIFGSVERFFAMILEHTAGKVAILPVSQDQVSYAQQVETTLIEKGFCAYVDDSDNTLKKKIRQNQLLQYNYILVVGKEEVELSAVNVRSRDNVVHGTKTLQDFIEQLKGEVESFL</sequence>
<evidence type="ECO:0000256" key="2">
    <source>
        <dbReference type="ARBA" id="ARBA00008226"/>
    </source>
</evidence>
<keyword evidence="6" id="KW-0479">Metal-binding</keyword>
<dbReference type="InterPro" id="IPR012947">
    <property type="entry name" value="tRNA_SAD"/>
</dbReference>
<evidence type="ECO:0000256" key="15">
    <source>
        <dbReference type="SAM" id="SignalP"/>
    </source>
</evidence>
<dbReference type="Gene3D" id="3.30.980.10">
    <property type="entry name" value="Threonyl-trna Synthetase, Chain A, domain 2"/>
    <property type="match status" value="1"/>
</dbReference>
<dbReference type="InterPro" id="IPR004095">
    <property type="entry name" value="TGS"/>
</dbReference>
<evidence type="ECO:0000256" key="12">
    <source>
        <dbReference type="ARBA" id="ARBA00031900"/>
    </source>
</evidence>
<dbReference type="EnsemblProtists" id="EKX44160">
    <property type="protein sequence ID" value="EKX44160"/>
    <property type="gene ID" value="GUITHDRAFT_139997"/>
</dbReference>
<feature type="region of interest" description="Disordered" evidence="14">
    <location>
        <begin position="414"/>
        <end position="435"/>
    </location>
</feature>
<keyword evidence="5" id="KW-0436">Ligase</keyword>
<dbReference type="Proteomes" id="UP000011087">
    <property type="component" value="Unassembled WGS sequence"/>
</dbReference>
<evidence type="ECO:0000259" key="16">
    <source>
        <dbReference type="PROSITE" id="PS50862"/>
    </source>
</evidence>
<evidence type="ECO:0000256" key="9">
    <source>
        <dbReference type="ARBA" id="ARBA00022840"/>
    </source>
</evidence>
<dbReference type="InterPro" id="IPR045864">
    <property type="entry name" value="aa-tRNA-synth_II/BPL/LPL"/>
</dbReference>
<dbReference type="SMART" id="SM00863">
    <property type="entry name" value="tRNA_SAD"/>
    <property type="match status" value="1"/>
</dbReference>
<comment type="similarity">
    <text evidence="2">Belongs to the class-II aminoacyl-tRNA synthetase family.</text>
</comment>
<keyword evidence="9" id="KW-0067">ATP-binding</keyword>
<reference evidence="18 20" key="1">
    <citation type="journal article" date="2012" name="Nature">
        <title>Algal genomes reveal evolutionary mosaicism and the fate of nucleomorphs.</title>
        <authorList>
            <consortium name="DOE Joint Genome Institute"/>
            <person name="Curtis B.A."/>
            <person name="Tanifuji G."/>
            <person name="Burki F."/>
            <person name="Gruber A."/>
            <person name="Irimia M."/>
            <person name="Maruyama S."/>
            <person name="Arias M.C."/>
            <person name="Ball S.G."/>
            <person name="Gile G.H."/>
            <person name="Hirakawa Y."/>
            <person name="Hopkins J.F."/>
            <person name="Kuo A."/>
            <person name="Rensing S.A."/>
            <person name="Schmutz J."/>
            <person name="Symeonidi A."/>
            <person name="Elias M."/>
            <person name="Eveleigh R.J."/>
            <person name="Herman E.K."/>
            <person name="Klute M.J."/>
            <person name="Nakayama T."/>
            <person name="Obornik M."/>
            <person name="Reyes-Prieto A."/>
            <person name="Armbrust E.V."/>
            <person name="Aves S.J."/>
            <person name="Beiko R.G."/>
            <person name="Coutinho P."/>
            <person name="Dacks J.B."/>
            <person name="Durnford D.G."/>
            <person name="Fast N.M."/>
            <person name="Green B.R."/>
            <person name="Grisdale C.J."/>
            <person name="Hempel F."/>
            <person name="Henrissat B."/>
            <person name="Hoppner M.P."/>
            <person name="Ishida K."/>
            <person name="Kim E."/>
            <person name="Koreny L."/>
            <person name="Kroth P.G."/>
            <person name="Liu Y."/>
            <person name="Malik S.B."/>
            <person name="Maier U.G."/>
            <person name="McRose D."/>
            <person name="Mock T."/>
            <person name="Neilson J.A."/>
            <person name="Onodera N.T."/>
            <person name="Poole A.M."/>
            <person name="Pritham E.J."/>
            <person name="Richards T.A."/>
            <person name="Rocap G."/>
            <person name="Roy S.W."/>
            <person name="Sarai C."/>
            <person name="Schaack S."/>
            <person name="Shirato S."/>
            <person name="Slamovits C.H."/>
            <person name="Spencer D.F."/>
            <person name="Suzuki S."/>
            <person name="Worden A.Z."/>
            <person name="Zauner S."/>
            <person name="Barry K."/>
            <person name="Bell C."/>
            <person name="Bharti A.K."/>
            <person name="Crow J.A."/>
            <person name="Grimwood J."/>
            <person name="Kramer R."/>
            <person name="Lindquist E."/>
            <person name="Lucas S."/>
            <person name="Salamov A."/>
            <person name="McFadden G.I."/>
            <person name="Lane C.E."/>
            <person name="Keeling P.J."/>
            <person name="Gray M.W."/>
            <person name="Grigoriev I.V."/>
            <person name="Archibald J.M."/>
        </authorList>
    </citation>
    <scope>NUCLEOTIDE SEQUENCE</scope>
    <source>
        <strain evidence="18 20">CCMP2712</strain>
    </source>
</reference>
<accession>L1J7V3</accession>
<dbReference type="GeneID" id="17300764"/>
<feature type="signal peptide" evidence="15">
    <location>
        <begin position="1"/>
        <end position="23"/>
    </location>
</feature>
<gene>
    <name evidence="18" type="ORF">GUITHDRAFT_139997</name>
</gene>
<dbReference type="OrthoDB" id="5423599at2759"/>
<comment type="catalytic activity">
    <reaction evidence="13">
        <text>tRNA(Thr) + L-threonine + ATP = L-threonyl-tRNA(Thr) + AMP + diphosphate + H(+)</text>
        <dbReference type="Rhea" id="RHEA:24624"/>
        <dbReference type="Rhea" id="RHEA-COMP:9670"/>
        <dbReference type="Rhea" id="RHEA-COMP:9704"/>
        <dbReference type="ChEBI" id="CHEBI:15378"/>
        <dbReference type="ChEBI" id="CHEBI:30616"/>
        <dbReference type="ChEBI" id="CHEBI:33019"/>
        <dbReference type="ChEBI" id="CHEBI:57926"/>
        <dbReference type="ChEBI" id="CHEBI:78442"/>
        <dbReference type="ChEBI" id="CHEBI:78534"/>
        <dbReference type="ChEBI" id="CHEBI:456215"/>
        <dbReference type="EC" id="6.1.1.3"/>
    </reaction>
</comment>
<dbReference type="SUPFAM" id="SSF55186">
    <property type="entry name" value="ThrRS/AlaRS common domain"/>
    <property type="match status" value="1"/>
</dbReference>
<feature type="domain" description="TGS" evidence="17">
    <location>
        <begin position="112"/>
        <end position="176"/>
    </location>
</feature>
<dbReference type="Gene3D" id="3.10.20.30">
    <property type="match status" value="1"/>
</dbReference>
<dbReference type="Pfam" id="PF03129">
    <property type="entry name" value="HGTP_anticodon"/>
    <property type="match status" value="1"/>
</dbReference>
<dbReference type="GO" id="GO:0046872">
    <property type="term" value="F:metal ion binding"/>
    <property type="evidence" value="ECO:0007669"/>
    <property type="project" value="UniProtKB-KW"/>
</dbReference>
<dbReference type="SUPFAM" id="SSF55681">
    <property type="entry name" value="Class II aaRS and biotin synthetases"/>
    <property type="match status" value="1"/>
</dbReference>
<dbReference type="Pfam" id="PF02824">
    <property type="entry name" value="TGS"/>
    <property type="match status" value="1"/>
</dbReference>
<dbReference type="OMA" id="HNKFKLQ"/>
<dbReference type="Gene3D" id="3.30.930.10">
    <property type="entry name" value="Bira Bifunctional Protein, Domain 2"/>
    <property type="match status" value="1"/>
</dbReference>
<comment type="subcellular location">
    <subcellularLocation>
        <location evidence="1">Cytoplasm</location>
    </subcellularLocation>
</comment>
<dbReference type="InterPro" id="IPR004154">
    <property type="entry name" value="Anticodon-bd"/>
</dbReference>
<keyword evidence="20" id="KW-1185">Reference proteome</keyword>
<dbReference type="eggNOG" id="KOG1637">
    <property type="taxonomic scope" value="Eukaryota"/>
</dbReference>
<proteinExistence type="inferred from homology"/>
<reference evidence="19" key="3">
    <citation type="submission" date="2016-03" db="UniProtKB">
        <authorList>
            <consortium name="EnsemblProtists"/>
        </authorList>
    </citation>
    <scope>IDENTIFICATION</scope>
</reference>
<dbReference type="CDD" id="cd00771">
    <property type="entry name" value="ThrRS_core"/>
    <property type="match status" value="1"/>
</dbReference>
<dbReference type="PROSITE" id="PS51880">
    <property type="entry name" value="TGS"/>
    <property type="match status" value="1"/>
</dbReference>
<dbReference type="STRING" id="905079.L1J7V3"/>
<evidence type="ECO:0000256" key="14">
    <source>
        <dbReference type="SAM" id="MobiDB-lite"/>
    </source>
</evidence>
<dbReference type="InterPro" id="IPR018163">
    <property type="entry name" value="Thr/Ala-tRNA-synth_IIc_edit"/>
</dbReference>
<dbReference type="CDD" id="cd00860">
    <property type="entry name" value="ThrRS_anticodon"/>
    <property type="match status" value="1"/>
</dbReference>
<dbReference type="InterPro" id="IPR033728">
    <property type="entry name" value="ThrRS_core"/>
</dbReference>
<dbReference type="CDD" id="cd01667">
    <property type="entry name" value="TGS_ThrRS"/>
    <property type="match status" value="1"/>
</dbReference>
<evidence type="ECO:0000313" key="20">
    <source>
        <dbReference type="Proteomes" id="UP000011087"/>
    </source>
</evidence>
<dbReference type="HOGENOM" id="CLU_008554_0_1_1"/>
<dbReference type="RefSeq" id="XP_005831140.1">
    <property type="nucleotide sequence ID" value="XM_005831083.1"/>
</dbReference>
<dbReference type="Pfam" id="PF07973">
    <property type="entry name" value="tRNA_SAD"/>
    <property type="match status" value="1"/>
</dbReference>
<dbReference type="InterPro" id="IPR012675">
    <property type="entry name" value="Beta-grasp_dom_sf"/>
</dbReference>
<dbReference type="PRINTS" id="PR01047">
    <property type="entry name" value="TRNASYNTHTHR"/>
</dbReference>
<evidence type="ECO:0000256" key="13">
    <source>
        <dbReference type="ARBA" id="ARBA00049515"/>
    </source>
</evidence>
<dbReference type="Pfam" id="PF00587">
    <property type="entry name" value="tRNA-synt_2b"/>
    <property type="match status" value="1"/>
</dbReference>
<evidence type="ECO:0000256" key="7">
    <source>
        <dbReference type="ARBA" id="ARBA00022741"/>
    </source>
</evidence>
<evidence type="ECO:0000256" key="5">
    <source>
        <dbReference type="ARBA" id="ARBA00022598"/>
    </source>
</evidence>
<dbReference type="InterPro" id="IPR002314">
    <property type="entry name" value="aa-tRNA-synt_IIb"/>
</dbReference>
<dbReference type="GO" id="GO:0004829">
    <property type="term" value="F:threonine-tRNA ligase activity"/>
    <property type="evidence" value="ECO:0007669"/>
    <property type="project" value="UniProtKB-EC"/>
</dbReference>
<reference evidence="20" key="2">
    <citation type="submission" date="2012-11" db="EMBL/GenBank/DDBJ databases">
        <authorList>
            <person name="Kuo A."/>
            <person name="Curtis B.A."/>
            <person name="Tanifuji G."/>
            <person name="Burki F."/>
            <person name="Gruber A."/>
            <person name="Irimia M."/>
            <person name="Maruyama S."/>
            <person name="Arias M.C."/>
            <person name="Ball S.G."/>
            <person name="Gile G.H."/>
            <person name="Hirakawa Y."/>
            <person name="Hopkins J.F."/>
            <person name="Rensing S.A."/>
            <person name="Schmutz J."/>
            <person name="Symeonidi A."/>
            <person name="Elias M."/>
            <person name="Eveleigh R.J."/>
            <person name="Herman E.K."/>
            <person name="Klute M.J."/>
            <person name="Nakayama T."/>
            <person name="Obornik M."/>
            <person name="Reyes-Prieto A."/>
            <person name="Armbrust E.V."/>
            <person name="Aves S.J."/>
            <person name="Beiko R.G."/>
            <person name="Coutinho P."/>
            <person name="Dacks J.B."/>
            <person name="Durnford D.G."/>
            <person name="Fast N.M."/>
            <person name="Green B.R."/>
            <person name="Grisdale C."/>
            <person name="Hempe F."/>
            <person name="Henrissat B."/>
            <person name="Hoppner M.P."/>
            <person name="Ishida K.-I."/>
            <person name="Kim E."/>
            <person name="Koreny L."/>
            <person name="Kroth P.G."/>
            <person name="Liu Y."/>
            <person name="Malik S.-B."/>
            <person name="Maier U.G."/>
            <person name="McRose D."/>
            <person name="Mock T."/>
            <person name="Neilson J.A."/>
            <person name="Onodera N.T."/>
            <person name="Poole A.M."/>
            <person name="Pritham E.J."/>
            <person name="Richards T.A."/>
            <person name="Rocap G."/>
            <person name="Roy S.W."/>
            <person name="Sarai C."/>
            <person name="Schaack S."/>
            <person name="Shirato S."/>
            <person name="Slamovits C.H."/>
            <person name="Spencer D.F."/>
            <person name="Suzuki S."/>
            <person name="Worden A.Z."/>
            <person name="Zauner S."/>
            <person name="Barry K."/>
            <person name="Bell C."/>
            <person name="Bharti A.K."/>
            <person name="Crow J.A."/>
            <person name="Grimwood J."/>
            <person name="Kramer R."/>
            <person name="Lindquist E."/>
            <person name="Lucas S."/>
            <person name="Salamov A."/>
            <person name="McFadden G.I."/>
            <person name="Lane C.E."/>
            <person name="Keeling P.J."/>
            <person name="Gray M.W."/>
            <person name="Grigoriev I.V."/>
            <person name="Archibald J.M."/>
        </authorList>
    </citation>
    <scope>NUCLEOTIDE SEQUENCE</scope>
    <source>
        <strain evidence="20">CCMP2712</strain>
    </source>
</reference>
<dbReference type="PANTHER" id="PTHR11451">
    <property type="entry name" value="THREONINE-TRNA LIGASE"/>
    <property type="match status" value="1"/>
</dbReference>
<feature type="chain" id="PRO_5008770976" description="threonine--tRNA ligase" evidence="15">
    <location>
        <begin position="24"/>
        <end position="742"/>
    </location>
</feature>
<dbReference type="GO" id="GO:0006435">
    <property type="term" value="P:threonyl-tRNA aminoacylation"/>
    <property type="evidence" value="ECO:0007669"/>
    <property type="project" value="InterPro"/>
</dbReference>
<dbReference type="KEGG" id="gtt:GUITHDRAFT_139997"/>
<dbReference type="GO" id="GO:0005739">
    <property type="term" value="C:mitochondrion"/>
    <property type="evidence" value="ECO:0007669"/>
    <property type="project" value="TreeGrafter"/>
</dbReference>
<dbReference type="GO" id="GO:0005524">
    <property type="term" value="F:ATP binding"/>
    <property type="evidence" value="ECO:0007669"/>
    <property type="project" value="UniProtKB-KW"/>
</dbReference>
<dbReference type="EMBL" id="JH993006">
    <property type="protein sequence ID" value="EKX44160.1"/>
    <property type="molecule type" value="Genomic_DNA"/>
</dbReference>
<keyword evidence="10" id="KW-0648">Protein biosynthesis</keyword>
<evidence type="ECO:0000256" key="4">
    <source>
        <dbReference type="ARBA" id="ARBA00022490"/>
    </source>
</evidence>
<dbReference type="InterPro" id="IPR006195">
    <property type="entry name" value="aa-tRNA-synth_II"/>
</dbReference>
<dbReference type="FunFam" id="3.30.930.10:FF:000002">
    <property type="entry name" value="Threonine--tRNA ligase"/>
    <property type="match status" value="1"/>
</dbReference>
<organism evidence="18">
    <name type="scientific">Guillardia theta (strain CCMP2712)</name>
    <name type="common">Cryptophyte</name>
    <dbReference type="NCBI Taxonomy" id="905079"/>
    <lineage>
        <taxon>Eukaryota</taxon>
        <taxon>Cryptophyceae</taxon>
        <taxon>Pyrenomonadales</taxon>
        <taxon>Geminigeraceae</taxon>
        <taxon>Guillardia</taxon>
    </lineage>
</organism>
<dbReference type="InterPro" id="IPR036621">
    <property type="entry name" value="Anticodon-bd_dom_sf"/>
</dbReference>
<dbReference type="EC" id="6.1.1.3" evidence="3"/>
<dbReference type="Gene3D" id="3.40.50.800">
    <property type="entry name" value="Anticodon-binding domain"/>
    <property type="match status" value="1"/>
</dbReference>
<dbReference type="PANTHER" id="PTHR11451:SF46">
    <property type="entry name" value="THREONINE--TRNA LIGASE"/>
    <property type="match status" value="1"/>
</dbReference>
<dbReference type="InterPro" id="IPR002320">
    <property type="entry name" value="Thr-tRNA-ligase_IIa"/>
</dbReference>
<dbReference type="AlphaFoldDB" id="L1J7V3"/>
<keyword evidence="7" id="KW-0547">Nucleotide-binding</keyword>
<evidence type="ECO:0000313" key="18">
    <source>
        <dbReference type="EMBL" id="EKX44160.1"/>
    </source>
</evidence>
<evidence type="ECO:0000256" key="10">
    <source>
        <dbReference type="ARBA" id="ARBA00022917"/>
    </source>
</evidence>
<dbReference type="SUPFAM" id="SSF52954">
    <property type="entry name" value="Class II aaRS ABD-related"/>
    <property type="match status" value="1"/>
</dbReference>
<name>L1J7V3_GUITC</name>
<dbReference type="InterPro" id="IPR047246">
    <property type="entry name" value="ThrRS_anticodon"/>
</dbReference>
<evidence type="ECO:0000256" key="3">
    <source>
        <dbReference type="ARBA" id="ARBA00013163"/>
    </source>
</evidence>
<dbReference type="NCBIfam" id="TIGR00418">
    <property type="entry name" value="thrS"/>
    <property type="match status" value="1"/>
</dbReference>
<dbReference type="InterPro" id="IPR012676">
    <property type="entry name" value="TGS-like"/>
</dbReference>
<dbReference type="PROSITE" id="PS50862">
    <property type="entry name" value="AA_TRNA_LIGASE_II"/>
    <property type="match status" value="1"/>
</dbReference>
<evidence type="ECO:0000256" key="11">
    <source>
        <dbReference type="ARBA" id="ARBA00023146"/>
    </source>
</evidence>
<dbReference type="FunFam" id="3.30.980.10:FF:000005">
    <property type="entry name" value="Threonyl-tRNA synthetase, mitochondrial"/>
    <property type="match status" value="1"/>
</dbReference>
<keyword evidence="4" id="KW-0963">Cytoplasm</keyword>
<evidence type="ECO:0000256" key="8">
    <source>
        <dbReference type="ARBA" id="ARBA00022833"/>
    </source>
</evidence>
<evidence type="ECO:0000256" key="6">
    <source>
        <dbReference type="ARBA" id="ARBA00022723"/>
    </source>
</evidence>
<protein>
    <recommendedName>
        <fullName evidence="3">threonine--tRNA ligase</fullName>
        <ecNumber evidence="3">6.1.1.3</ecNumber>
    </recommendedName>
    <alternativeName>
        <fullName evidence="12">Threonyl-tRNA synthetase</fullName>
    </alternativeName>
</protein>
<keyword evidence="15" id="KW-0732">Signal</keyword>
<evidence type="ECO:0000259" key="17">
    <source>
        <dbReference type="PROSITE" id="PS51880"/>
    </source>
</evidence>
<evidence type="ECO:0000313" key="19">
    <source>
        <dbReference type="EnsemblProtists" id="EKX44160"/>
    </source>
</evidence>
<dbReference type="PaxDb" id="55529-EKX44160"/>